<keyword evidence="2" id="KW-0732">Signal</keyword>
<reference evidence="3 4" key="1">
    <citation type="submission" date="2018-11" db="EMBL/GenBank/DDBJ databases">
        <title>Sequencing the genomes of 1000 actinobacteria strains.</title>
        <authorList>
            <person name="Klenk H.-P."/>
        </authorList>
    </citation>
    <scope>NUCLEOTIDE SEQUENCE [LARGE SCALE GENOMIC DNA]</scope>
    <source>
        <strain evidence="3 4">DSM 9580</strain>
    </source>
</reference>
<evidence type="ECO:0000313" key="3">
    <source>
        <dbReference type="EMBL" id="ROR66272.1"/>
    </source>
</evidence>
<feature type="signal peptide" evidence="2">
    <location>
        <begin position="1"/>
        <end position="29"/>
    </location>
</feature>
<evidence type="ECO:0000313" key="4">
    <source>
        <dbReference type="Proteomes" id="UP000275456"/>
    </source>
</evidence>
<name>A0A3N2AU29_9MICO</name>
<organism evidence="3 4">
    <name type="scientific">Agrococcus jenensis</name>
    <dbReference type="NCBI Taxonomy" id="46353"/>
    <lineage>
        <taxon>Bacteria</taxon>
        <taxon>Bacillati</taxon>
        <taxon>Actinomycetota</taxon>
        <taxon>Actinomycetes</taxon>
        <taxon>Micrococcales</taxon>
        <taxon>Microbacteriaceae</taxon>
        <taxon>Agrococcus</taxon>
    </lineage>
</organism>
<feature type="region of interest" description="Disordered" evidence="1">
    <location>
        <begin position="42"/>
        <end position="63"/>
    </location>
</feature>
<evidence type="ECO:0008006" key="5">
    <source>
        <dbReference type="Google" id="ProtNLM"/>
    </source>
</evidence>
<evidence type="ECO:0000256" key="1">
    <source>
        <dbReference type="SAM" id="MobiDB-lite"/>
    </source>
</evidence>
<feature type="chain" id="PRO_5039472825" description="Lipoprotein" evidence="2">
    <location>
        <begin position="30"/>
        <end position="221"/>
    </location>
</feature>
<dbReference type="Proteomes" id="UP000275456">
    <property type="component" value="Unassembled WGS sequence"/>
</dbReference>
<dbReference type="PROSITE" id="PS51257">
    <property type="entry name" value="PROKAR_LIPOPROTEIN"/>
    <property type="match status" value="1"/>
</dbReference>
<protein>
    <recommendedName>
        <fullName evidence="5">Lipoprotein</fullName>
    </recommendedName>
</protein>
<keyword evidence="4" id="KW-1185">Reference proteome</keyword>
<sequence>MARSSARASRFRRSLAAIAIASAAAASLAGCMSGGAPDRTDVGATAAPATPIGEPGPEARCGDGVYTEGDPKLEPSTDALHAGFAVPDALAGFDVLCTLSWRALMNDCEMTFSRAYLDGGEAGARRSEIDEALVAWSTSHGLEQTEIGMFDDTRSYGIEVDPADGALSTVLRWDAVSRYEGADEVQRHADHAGIPLDGADVVVAWSVCPALQGWETPPAGG</sequence>
<evidence type="ECO:0000256" key="2">
    <source>
        <dbReference type="SAM" id="SignalP"/>
    </source>
</evidence>
<dbReference type="AlphaFoldDB" id="A0A3N2AU29"/>
<gene>
    <name evidence="3" type="ORF">EDD26_1654</name>
</gene>
<accession>A0A3N2AU29</accession>
<proteinExistence type="predicted"/>
<comment type="caution">
    <text evidence="3">The sequence shown here is derived from an EMBL/GenBank/DDBJ whole genome shotgun (WGS) entry which is preliminary data.</text>
</comment>
<dbReference type="EMBL" id="RKHJ01000001">
    <property type="protein sequence ID" value="ROR66272.1"/>
    <property type="molecule type" value="Genomic_DNA"/>
</dbReference>